<dbReference type="Proteomes" id="UP000887159">
    <property type="component" value="Unassembled WGS sequence"/>
</dbReference>
<dbReference type="AlphaFoldDB" id="A0A8X6W9M9"/>
<reference evidence="2" key="1">
    <citation type="submission" date="2020-08" db="EMBL/GenBank/DDBJ databases">
        <title>Multicomponent nature underlies the extraordinary mechanical properties of spider dragline silk.</title>
        <authorList>
            <person name="Kono N."/>
            <person name="Nakamura H."/>
            <person name="Mori M."/>
            <person name="Yoshida Y."/>
            <person name="Ohtoshi R."/>
            <person name="Malay A.D."/>
            <person name="Moran D.A.P."/>
            <person name="Tomita M."/>
            <person name="Numata K."/>
            <person name="Arakawa K."/>
        </authorList>
    </citation>
    <scope>NUCLEOTIDE SEQUENCE</scope>
</reference>
<sequence length="107" mass="12712">MNWQPSVLFHVMSPVWLRWFLTASTRRKISQRLLGLESLRKKKGVVSYEDLITINVTKFSTFKKAKRTTGLRKSADFINEVLDEETSVRKVTEKERQERILREEKNK</sequence>
<evidence type="ECO:0000313" key="2">
    <source>
        <dbReference type="EMBL" id="GFY30845.1"/>
    </source>
</evidence>
<dbReference type="EMBL" id="BMAU01021394">
    <property type="protein sequence ID" value="GFY30845.1"/>
    <property type="molecule type" value="Genomic_DNA"/>
</dbReference>
<keyword evidence="3" id="KW-1185">Reference proteome</keyword>
<evidence type="ECO:0000313" key="3">
    <source>
        <dbReference type="Proteomes" id="UP000887159"/>
    </source>
</evidence>
<proteinExistence type="predicted"/>
<keyword evidence="1" id="KW-0732">Signal</keyword>
<comment type="caution">
    <text evidence="2">The sequence shown here is derived from an EMBL/GenBank/DDBJ whole genome shotgun (WGS) entry which is preliminary data.</text>
</comment>
<name>A0A8X6W9M9_TRICX</name>
<organism evidence="2 3">
    <name type="scientific">Trichonephila clavipes</name>
    <name type="common">Golden silk orbweaver</name>
    <name type="synonym">Nephila clavipes</name>
    <dbReference type="NCBI Taxonomy" id="2585209"/>
    <lineage>
        <taxon>Eukaryota</taxon>
        <taxon>Metazoa</taxon>
        <taxon>Ecdysozoa</taxon>
        <taxon>Arthropoda</taxon>
        <taxon>Chelicerata</taxon>
        <taxon>Arachnida</taxon>
        <taxon>Araneae</taxon>
        <taxon>Araneomorphae</taxon>
        <taxon>Entelegynae</taxon>
        <taxon>Araneoidea</taxon>
        <taxon>Nephilidae</taxon>
        <taxon>Trichonephila</taxon>
    </lineage>
</organism>
<accession>A0A8X6W9M9</accession>
<gene>
    <name evidence="2" type="ORF">TNCV_3120051</name>
</gene>
<feature type="chain" id="PRO_5036451101" evidence="1">
    <location>
        <begin position="18"/>
        <end position="107"/>
    </location>
</feature>
<evidence type="ECO:0000256" key="1">
    <source>
        <dbReference type="SAM" id="SignalP"/>
    </source>
</evidence>
<protein>
    <submittedName>
        <fullName evidence="2">Uncharacterized protein</fullName>
    </submittedName>
</protein>
<feature type="signal peptide" evidence="1">
    <location>
        <begin position="1"/>
        <end position="17"/>
    </location>
</feature>